<evidence type="ECO:0000313" key="14">
    <source>
        <dbReference type="EMBL" id="AWH91574.1"/>
    </source>
</evidence>
<evidence type="ECO:0000256" key="3">
    <source>
        <dbReference type="ARBA" id="ARBA00022801"/>
    </source>
</evidence>
<feature type="active site" evidence="7">
    <location>
        <position position="210"/>
    </location>
</feature>
<keyword evidence="2 12" id="KW-0732">Signal</keyword>
<dbReference type="PRINTS" id="PR00725">
    <property type="entry name" value="DADACBPTASE1"/>
</dbReference>
<keyword evidence="5" id="KW-0573">Peptidoglycan synthesis</keyword>
<evidence type="ECO:0000256" key="5">
    <source>
        <dbReference type="ARBA" id="ARBA00022984"/>
    </source>
</evidence>
<feature type="chain" id="PRO_5015720071" evidence="12">
    <location>
        <begin position="35"/>
        <end position="467"/>
    </location>
</feature>
<evidence type="ECO:0000256" key="7">
    <source>
        <dbReference type="PIRSR" id="PIRSR618044-1"/>
    </source>
</evidence>
<evidence type="ECO:0000256" key="11">
    <source>
        <dbReference type="SAM" id="Phobius"/>
    </source>
</evidence>
<feature type="signal peptide" evidence="12">
    <location>
        <begin position="1"/>
        <end position="34"/>
    </location>
</feature>
<evidence type="ECO:0000256" key="12">
    <source>
        <dbReference type="SAM" id="SignalP"/>
    </source>
</evidence>
<keyword evidence="11" id="KW-0812">Transmembrane</keyword>
<evidence type="ECO:0000256" key="4">
    <source>
        <dbReference type="ARBA" id="ARBA00022960"/>
    </source>
</evidence>
<keyword evidence="11" id="KW-0472">Membrane</keyword>
<accession>A0A2S1R5P9</accession>
<dbReference type="GO" id="GO:0006508">
    <property type="term" value="P:proteolysis"/>
    <property type="evidence" value="ECO:0007669"/>
    <property type="project" value="InterPro"/>
</dbReference>
<dbReference type="SUPFAM" id="SSF56601">
    <property type="entry name" value="beta-lactamase/transpeptidase-like"/>
    <property type="match status" value="1"/>
</dbReference>
<dbReference type="PANTHER" id="PTHR21581">
    <property type="entry name" value="D-ALANYL-D-ALANINE CARBOXYPEPTIDASE"/>
    <property type="match status" value="1"/>
</dbReference>
<dbReference type="KEGG" id="dlu:A6035_04680"/>
<feature type="region of interest" description="Disordered" evidence="10">
    <location>
        <begin position="288"/>
        <end position="309"/>
    </location>
</feature>
<dbReference type="AlphaFoldDB" id="A0A2S1R5P9"/>
<evidence type="ECO:0000256" key="8">
    <source>
        <dbReference type="PIRSR" id="PIRSR618044-2"/>
    </source>
</evidence>
<organism evidence="14 15">
    <name type="scientific">Dietzia lutea</name>
    <dbReference type="NCBI Taxonomy" id="546160"/>
    <lineage>
        <taxon>Bacteria</taxon>
        <taxon>Bacillati</taxon>
        <taxon>Actinomycetota</taxon>
        <taxon>Actinomycetes</taxon>
        <taxon>Mycobacteriales</taxon>
        <taxon>Dietziaceae</taxon>
        <taxon>Dietzia</taxon>
    </lineage>
</organism>
<keyword evidence="3" id="KW-0378">Hydrolase</keyword>
<evidence type="ECO:0000256" key="1">
    <source>
        <dbReference type="ARBA" id="ARBA00007164"/>
    </source>
</evidence>
<dbReference type="InterPro" id="IPR018044">
    <property type="entry name" value="Peptidase_S11"/>
</dbReference>
<evidence type="ECO:0000256" key="6">
    <source>
        <dbReference type="ARBA" id="ARBA00023316"/>
    </source>
</evidence>
<feature type="region of interest" description="Disordered" evidence="10">
    <location>
        <begin position="398"/>
        <end position="429"/>
    </location>
</feature>
<evidence type="ECO:0000313" key="15">
    <source>
        <dbReference type="Proteomes" id="UP000244928"/>
    </source>
</evidence>
<reference evidence="14 15" key="1">
    <citation type="submission" date="2016-04" db="EMBL/GenBank/DDBJ databases">
        <title>Complete genome sequence of Dietzia lutea YIM 80766T, a strain isolated from desert soil in Egypt.</title>
        <authorList>
            <person name="Zhao J."/>
            <person name="Hu B."/>
            <person name="Geng S."/>
            <person name="Nie Y."/>
            <person name="Tang Y."/>
        </authorList>
    </citation>
    <scope>NUCLEOTIDE SEQUENCE [LARGE SCALE GENOMIC DNA]</scope>
    <source>
        <strain evidence="14 15">YIM 80766</strain>
    </source>
</reference>
<dbReference type="GO" id="GO:0008360">
    <property type="term" value="P:regulation of cell shape"/>
    <property type="evidence" value="ECO:0007669"/>
    <property type="project" value="UniProtKB-KW"/>
</dbReference>
<dbReference type="Pfam" id="PF00768">
    <property type="entry name" value="Peptidase_S11"/>
    <property type="match status" value="1"/>
</dbReference>
<dbReference type="InterPro" id="IPR001967">
    <property type="entry name" value="Peptidase_S11_N"/>
</dbReference>
<evidence type="ECO:0000259" key="13">
    <source>
        <dbReference type="Pfam" id="PF00768"/>
    </source>
</evidence>
<dbReference type="Proteomes" id="UP000244928">
    <property type="component" value="Chromosome"/>
</dbReference>
<dbReference type="EMBL" id="CP015449">
    <property type="protein sequence ID" value="AWH91574.1"/>
    <property type="molecule type" value="Genomic_DNA"/>
</dbReference>
<comment type="similarity">
    <text evidence="1 9">Belongs to the peptidase S11 family.</text>
</comment>
<dbReference type="GO" id="GO:0009002">
    <property type="term" value="F:serine-type D-Ala-D-Ala carboxypeptidase activity"/>
    <property type="evidence" value="ECO:0007669"/>
    <property type="project" value="InterPro"/>
</dbReference>
<dbReference type="GO" id="GO:0009252">
    <property type="term" value="P:peptidoglycan biosynthetic process"/>
    <property type="evidence" value="ECO:0007669"/>
    <property type="project" value="UniProtKB-KW"/>
</dbReference>
<sequence length="467" mass="47179">MTSNRRRPAHRAAGLAIAALVALTPLAAAGPATAVEPAPDLPLTEAPPAAVLPSTTSSSYFDTPRDITGCPHRTTPPAPVDESEVPLPGQTVPAPPPVPEIPPGGDALVGCDVVAPDGFETPRDVTASAWMISDLDTGEIVAARDPHGRYRPASLIKTLLATVVLDTLDPARIVHVIDADLEGAEGSLVGVGPGGAYSVKRLLSGLLMSSGNDAAVVLAHQMGGIEQTLEAMNTHAAAIGARSTNAATVNGLDGPGMMSSAYDMSLIFRDAMTRPAFAEIVATQSTGFPGYPAGEGAGPPNPADAPPNTGPTLRPDGVTVNPGFVMGNDNQLLYNYPGAIGGKTGFTDDARHTYIGAAERDGRRLAVVLLDGTRVPAAPWQQAAALLDAAFATDGSVGSLGTGEQDPTDDATAHLASGPLGTAGRPGAADTADVGGSVLGRYGPWLALGAAGLVVLAGAVLALRSRR</sequence>
<proteinExistence type="inferred from homology"/>
<keyword evidence="6" id="KW-0961">Cell wall biogenesis/degradation</keyword>
<feature type="active site" description="Proton acceptor" evidence="7">
    <location>
        <position position="157"/>
    </location>
</feature>
<feature type="transmembrane region" description="Helical" evidence="11">
    <location>
        <begin position="442"/>
        <end position="463"/>
    </location>
</feature>
<dbReference type="InterPro" id="IPR012338">
    <property type="entry name" value="Beta-lactam/transpept-like"/>
</dbReference>
<dbReference type="PANTHER" id="PTHR21581:SF33">
    <property type="entry name" value="D-ALANYL-D-ALANINE CARBOXYPEPTIDASE DACB"/>
    <property type="match status" value="1"/>
</dbReference>
<dbReference type="RefSeq" id="WP_108846836.1">
    <property type="nucleotide sequence ID" value="NZ_CP015449.1"/>
</dbReference>
<name>A0A2S1R5P9_9ACTN</name>
<gene>
    <name evidence="14" type="ORF">A6035_04680</name>
</gene>
<keyword evidence="11" id="KW-1133">Transmembrane helix</keyword>
<evidence type="ECO:0000256" key="9">
    <source>
        <dbReference type="RuleBase" id="RU004016"/>
    </source>
</evidence>
<dbReference type="GO" id="GO:0071555">
    <property type="term" value="P:cell wall organization"/>
    <property type="evidence" value="ECO:0007669"/>
    <property type="project" value="UniProtKB-KW"/>
</dbReference>
<evidence type="ECO:0000256" key="10">
    <source>
        <dbReference type="SAM" id="MobiDB-lite"/>
    </source>
</evidence>
<feature type="domain" description="Peptidase S11 D-alanyl-D-alanine carboxypeptidase A N-terminal" evidence="13">
    <location>
        <begin position="122"/>
        <end position="274"/>
    </location>
</feature>
<keyword evidence="4" id="KW-0133">Cell shape</keyword>
<feature type="active site" description="Acyl-ester intermediate" evidence="7">
    <location>
        <position position="154"/>
    </location>
</feature>
<protein>
    <submittedName>
        <fullName evidence="14">Penicillin-binding protein</fullName>
    </submittedName>
</protein>
<feature type="region of interest" description="Disordered" evidence="10">
    <location>
        <begin position="38"/>
        <end position="64"/>
    </location>
</feature>
<feature type="compositionally biased region" description="Pro residues" evidence="10">
    <location>
        <begin position="299"/>
        <end position="309"/>
    </location>
</feature>
<keyword evidence="15" id="KW-1185">Reference proteome</keyword>
<feature type="binding site" evidence="8">
    <location>
        <position position="343"/>
    </location>
    <ligand>
        <name>substrate</name>
    </ligand>
</feature>
<dbReference type="Gene3D" id="3.40.710.10">
    <property type="entry name" value="DD-peptidase/beta-lactamase superfamily"/>
    <property type="match status" value="1"/>
</dbReference>
<evidence type="ECO:0000256" key="2">
    <source>
        <dbReference type="ARBA" id="ARBA00022729"/>
    </source>
</evidence>